<accession>A0A832ZVS3</accession>
<evidence type="ECO:0008006" key="3">
    <source>
        <dbReference type="Google" id="ProtNLM"/>
    </source>
</evidence>
<comment type="caution">
    <text evidence="1">The sequence shown here is derived from an EMBL/GenBank/DDBJ whole genome shotgun (WGS) entry which is preliminary data.</text>
</comment>
<gene>
    <name evidence="1" type="ORF">EYH45_03415</name>
</gene>
<dbReference type="Proteomes" id="UP000608579">
    <property type="component" value="Unassembled WGS sequence"/>
</dbReference>
<dbReference type="EMBL" id="DQVM01000065">
    <property type="protein sequence ID" value="HIQ29593.1"/>
    <property type="molecule type" value="Genomic_DNA"/>
</dbReference>
<evidence type="ECO:0000313" key="2">
    <source>
        <dbReference type="Proteomes" id="UP000608579"/>
    </source>
</evidence>
<evidence type="ECO:0000313" key="1">
    <source>
        <dbReference type="EMBL" id="HIQ29593.1"/>
    </source>
</evidence>
<reference evidence="1" key="1">
    <citation type="journal article" date="2020" name="ISME J.">
        <title>Gammaproteobacteria mediating utilization of methyl-, sulfur- and petroleum organic compounds in deep ocean hydrothermal plumes.</title>
        <authorList>
            <person name="Zhou Z."/>
            <person name="Liu Y."/>
            <person name="Pan J."/>
            <person name="Cron B.R."/>
            <person name="Toner B.M."/>
            <person name="Anantharaman K."/>
            <person name="Breier J.A."/>
            <person name="Dick G.J."/>
            <person name="Li M."/>
        </authorList>
    </citation>
    <scope>NUCLEOTIDE SEQUENCE</scope>
    <source>
        <strain evidence="1">SZUA-1515</strain>
    </source>
</reference>
<name>A0A832ZVS3_CALS0</name>
<organism evidence="1 2">
    <name type="scientific">Caldiarchaeum subterraneum</name>
    <dbReference type="NCBI Taxonomy" id="311458"/>
    <lineage>
        <taxon>Archaea</taxon>
        <taxon>Nitrososphaerota</taxon>
        <taxon>Candidatus Caldarchaeales</taxon>
        <taxon>Candidatus Caldarchaeaceae</taxon>
        <taxon>Candidatus Caldarchaeum</taxon>
    </lineage>
</organism>
<proteinExistence type="predicted"/>
<dbReference type="AlphaFoldDB" id="A0A832ZVS3"/>
<protein>
    <recommendedName>
        <fullName evidence="3">PIN domain-containing protein</fullName>
    </recommendedName>
</protein>
<sequence length="476" mass="53277">MNLILPVSKGPFSVESAVSCLYRVFEEFPINSGQIIYDLASEEAGIVAEVAKDLLRGGVETVNIRGGEEPGTAYEIIRKCIEPYVDEGIIAVVSPASRRGAASLAMACIARLSGRKMDITHVHFHWGEWGGLAYPYTPRRLEPVVSMYAGGREFSQEIRNAAEHTVNLEDNESPRWGMKLPPLRRCIAELARRINVKNNSPYRKPSTTTPEAKILVEAKIADKEAVAEANLYNINDIASLLSKISEKILKVNNEHLHEILAWSGCAELKGTKYKPLEAIDLREPYKSREIIIDTNMLYFGIHNAAYMGSLITVPECVMYEVEKRVYEAVKRGRPDNWAKFMDCLAYLGLKEIFNVRTSIYPSQGLSCDSAIPKIDPVLLRGKKVMTGDDGAFRMWSRSPVAELASVYKAIYDKQSAALLHKRADSIRISRLYYSFIQLLVALRLSESAGLMDKISLYVDGKRTDIPVEPIKEELVL</sequence>